<keyword evidence="2" id="KW-1185">Reference proteome</keyword>
<protein>
    <recommendedName>
        <fullName evidence="3">Reverse transcriptase domain-containing protein</fullName>
    </recommendedName>
</protein>
<sequence>MIVELVSIEQDHLCKEPWALMVDLNIILDESEKEGGKAFARREGEFLRDFMFNVCGIDLGFQGGAKTWKNFRISCNRVRKTLDRAIADANWCTAFPRASVINLTIFGSDHAPILLHPWGNEPKLRCPFRFFEAWTSSPDCGKLVNQAWRKSQQPQQRRQNFIGNLATPEGIWLRQRDSIGDQLQGNFTSLFTSGEVDIELELETLFIDKVTDMENDLICRIPEDSEIKEIIFKLHPLKSPGHDGFSAFIPGHWIAECSLIAQAVLQSMKNKKGKIGVIAIKIDMNKAYDRLECNFLLRVLKANGFNSKVCNLIKQCVTTISYSILLNGAPLAPFNPNRGLRQDDSILFGHATTKNAENLMQCIQKYEKGSGQCMSKSKSGVVFSPNTNQRTRDEIKAIVGMNSLKATEKYMGNNFFFIVKKRDDYLFLKENIMTRLEGWKAKLLSQAGRTTLIGAQRRVVKTKEEVKEEVLNYLDEDDKEELLPQILKLEAIEQAAKVVIKVDAKDMPSPDVIPEGSSLLSFEIVPTLEQTISSDVPTTEASFENPLDSV</sequence>
<dbReference type="EnsemblPlants" id="evm.model.05.777">
    <property type="protein sequence ID" value="cds.evm.model.05.777"/>
    <property type="gene ID" value="evm.TU.05.777"/>
</dbReference>
<organism evidence="1 2">
    <name type="scientific">Cannabis sativa</name>
    <name type="common">Hemp</name>
    <name type="synonym">Marijuana</name>
    <dbReference type="NCBI Taxonomy" id="3483"/>
    <lineage>
        <taxon>Eukaryota</taxon>
        <taxon>Viridiplantae</taxon>
        <taxon>Streptophyta</taxon>
        <taxon>Embryophyta</taxon>
        <taxon>Tracheophyta</taxon>
        <taxon>Spermatophyta</taxon>
        <taxon>Magnoliopsida</taxon>
        <taxon>eudicotyledons</taxon>
        <taxon>Gunneridae</taxon>
        <taxon>Pentapetalae</taxon>
        <taxon>rosids</taxon>
        <taxon>fabids</taxon>
        <taxon>Rosales</taxon>
        <taxon>Cannabaceae</taxon>
        <taxon>Cannabis</taxon>
    </lineage>
</organism>
<evidence type="ECO:0008006" key="3">
    <source>
        <dbReference type="Google" id="ProtNLM"/>
    </source>
</evidence>
<dbReference type="Gramene" id="evm.model.05.777">
    <property type="protein sequence ID" value="cds.evm.model.05.777"/>
    <property type="gene ID" value="evm.TU.05.777"/>
</dbReference>
<name>A0A803PRU8_CANSA</name>
<proteinExistence type="predicted"/>
<dbReference type="InterPro" id="IPR036691">
    <property type="entry name" value="Endo/exonu/phosph_ase_sf"/>
</dbReference>
<dbReference type="AlphaFoldDB" id="A0A803PRU8"/>
<accession>A0A803PRU8</accession>
<dbReference type="EMBL" id="UZAU01000455">
    <property type="status" value="NOT_ANNOTATED_CDS"/>
    <property type="molecule type" value="Genomic_DNA"/>
</dbReference>
<evidence type="ECO:0000313" key="1">
    <source>
        <dbReference type="EnsemblPlants" id="cds.evm.model.05.777"/>
    </source>
</evidence>
<evidence type="ECO:0000313" key="2">
    <source>
        <dbReference type="Proteomes" id="UP000596661"/>
    </source>
</evidence>
<dbReference type="SUPFAM" id="SSF56219">
    <property type="entry name" value="DNase I-like"/>
    <property type="match status" value="1"/>
</dbReference>
<dbReference type="PANTHER" id="PTHR33710">
    <property type="entry name" value="BNAC02G09200D PROTEIN"/>
    <property type="match status" value="1"/>
</dbReference>
<reference evidence="1" key="1">
    <citation type="submission" date="2018-11" db="EMBL/GenBank/DDBJ databases">
        <authorList>
            <person name="Grassa J C."/>
        </authorList>
    </citation>
    <scope>NUCLEOTIDE SEQUENCE [LARGE SCALE GENOMIC DNA]</scope>
</reference>
<dbReference type="Gene3D" id="3.60.10.10">
    <property type="entry name" value="Endonuclease/exonuclease/phosphatase"/>
    <property type="match status" value="1"/>
</dbReference>
<dbReference type="Proteomes" id="UP000596661">
    <property type="component" value="Chromosome 5"/>
</dbReference>
<reference evidence="1" key="2">
    <citation type="submission" date="2021-03" db="UniProtKB">
        <authorList>
            <consortium name="EnsemblPlants"/>
        </authorList>
    </citation>
    <scope>IDENTIFICATION</scope>
</reference>
<dbReference type="PANTHER" id="PTHR33710:SF71">
    <property type="entry name" value="ENDONUCLEASE_EXONUCLEASE_PHOSPHATASE DOMAIN-CONTAINING PROTEIN"/>
    <property type="match status" value="1"/>
</dbReference>